<dbReference type="PANTHER" id="PTHR46193">
    <property type="entry name" value="6-PHOSPHOGLUCONATE PHOSPHATASE"/>
    <property type="match status" value="1"/>
</dbReference>
<comment type="cofactor">
    <cofactor evidence="1">
        <name>Mg(2+)</name>
        <dbReference type="ChEBI" id="CHEBI:18420"/>
    </cofactor>
</comment>
<evidence type="ECO:0000256" key="3">
    <source>
        <dbReference type="ARBA" id="ARBA00022723"/>
    </source>
</evidence>
<accession>A0A1G6ZIU4</accession>
<dbReference type="GO" id="GO:0046872">
    <property type="term" value="F:metal ion binding"/>
    <property type="evidence" value="ECO:0007669"/>
    <property type="project" value="UniProtKB-KW"/>
</dbReference>
<protein>
    <submittedName>
        <fullName evidence="5">Haloacid dehalogenase superfamily, subfamily IA, variant 3 with third motif having DD or ED</fullName>
    </submittedName>
</protein>
<name>A0A1G6ZIU4_9RHOB</name>
<keyword evidence="3" id="KW-0479">Metal-binding</keyword>
<dbReference type="InterPro" id="IPR023214">
    <property type="entry name" value="HAD_sf"/>
</dbReference>
<dbReference type="NCBIfam" id="TIGR01509">
    <property type="entry name" value="HAD-SF-IA-v3"/>
    <property type="match status" value="1"/>
</dbReference>
<dbReference type="EMBL" id="FNAT01000001">
    <property type="protein sequence ID" value="SDE02363.1"/>
    <property type="molecule type" value="Genomic_DNA"/>
</dbReference>
<dbReference type="Proteomes" id="UP000198922">
    <property type="component" value="Unassembled WGS sequence"/>
</dbReference>
<dbReference type="InterPro" id="IPR051600">
    <property type="entry name" value="Beta-PGM-like"/>
</dbReference>
<organism evidence="5 6">
    <name type="scientific">Limimaricola pyoseonensis</name>
    <dbReference type="NCBI Taxonomy" id="521013"/>
    <lineage>
        <taxon>Bacteria</taxon>
        <taxon>Pseudomonadati</taxon>
        <taxon>Pseudomonadota</taxon>
        <taxon>Alphaproteobacteria</taxon>
        <taxon>Rhodobacterales</taxon>
        <taxon>Paracoccaceae</taxon>
        <taxon>Limimaricola</taxon>
    </lineage>
</organism>
<dbReference type="AlphaFoldDB" id="A0A1G6ZIU4"/>
<dbReference type="SFLD" id="SFLDG01129">
    <property type="entry name" value="C1.5:_HAD__Beta-PGM__Phosphata"/>
    <property type="match status" value="1"/>
</dbReference>
<dbReference type="Gene3D" id="3.40.50.1000">
    <property type="entry name" value="HAD superfamily/HAD-like"/>
    <property type="match status" value="1"/>
</dbReference>
<dbReference type="InterPro" id="IPR006439">
    <property type="entry name" value="HAD-SF_hydro_IA"/>
</dbReference>
<comment type="similarity">
    <text evidence="2">Belongs to the HAD-like hydrolase superfamily. CbbY/CbbZ/Gph/YieH family.</text>
</comment>
<evidence type="ECO:0000256" key="1">
    <source>
        <dbReference type="ARBA" id="ARBA00001946"/>
    </source>
</evidence>
<dbReference type="Pfam" id="PF00702">
    <property type="entry name" value="Hydrolase"/>
    <property type="match status" value="1"/>
</dbReference>
<keyword evidence="6" id="KW-1185">Reference proteome</keyword>
<dbReference type="GO" id="GO:0003824">
    <property type="term" value="F:catalytic activity"/>
    <property type="evidence" value="ECO:0007669"/>
    <property type="project" value="UniProtKB-ARBA"/>
</dbReference>
<dbReference type="STRING" id="521013.SAMN04488567_0552"/>
<reference evidence="6" key="1">
    <citation type="submission" date="2016-10" db="EMBL/GenBank/DDBJ databases">
        <authorList>
            <person name="Varghese N."/>
            <person name="Submissions S."/>
        </authorList>
    </citation>
    <scope>NUCLEOTIDE SEQUENCE [LARGE SCALE GENOMIC DNA]</scope>
    <source>
        <strain evidence="6">DSM 21424</strain>
    </source>
</reference>
<proteinExistence type="inferred from homology"/>
<dbReference type="SUPFAM" id="SSF56784">
    <property type="entry name" value="HAD-like"/>
    <property type="match status" value="1"/>
</dbReference>
<evidence type="ECO:0000313" key="6">
    <source>
        <dbReference type="Proteomes" id="UP000198922"/>
    </source>
</evidence>
<gene>
    <name evidence="5" type="ORF">SAMN04488567_0552</name>
</gene>
<evidence type="ECO:0000256" key="2">
    <source>
        <dbReference type="ARBA" id="ARBA00006171"/>
    </source>
</evidence>
<keyword evidence="4" id="KW-0460">Magnesium</keyword>
<dbReference type="InterPro" id="IPR036412">
    <property type="entry name" value="HAD-like_sf"/>
</dbReference>
<dbReference type="InterPro" id="IPR023198">
    <property type="entry name" value="PGP-like_dom2"/>
</dbReference>
<evidence type="ECO:0000313" key="5">
    <source>
        <dbReference type="EMBL" id="SDE02363.1"/>
    </source>
</evidence>
<sequence>MAATEGRMQSDWDLVIFDCDGVLIDSEVLSAELLIELLTEEGATISFDHVRRNFLGRSFPVVARHIRETLGLDLGPDFEARYRARLLERFETALEPMPGIAAALAALADRGVPACVATSSSPPRVTRSLEIVGLTTALPHVFTASQVERGKPAPDLFLFAAARMGARPGRTLVIEDSLPGLEAAAAAGMTAVRFTGGSHLAGATLRHDPALPVLADWSALDALLDRLHPETVA</sequence>
<dbReference type="Gene3D" id="1.10.150.240">
    <property type="entry name" value="Putative phosphatase, domain 2"/>
    <property type="match status" value="1"/>
</dbReference>
<dbReference type="SFLD" id="SFLDS00003">
    <property type="entry name" value="Haloacid_Dehalogenase"/>
    <property type="match status" value="1"/>
</dbReference>
<dbReference type="PANTHER" id="PTHR46193:SF10">
    <property type="entry name" value="6-PHOSPHOGLUCONATE PHOSPHATASE"/>
    <property type="match status" value="1"/>
</dbReference>
<evidence type="ECO:0000256" key="4">
    <source>
        <dbReference type="ARBA" id="ARBA00022842"/>
    </source>
</evidence>